<dbReference type="GO" id="GO:0019290">
    <property type="term" value="P:siderophore biosynthetic process"/>
    <property type="evidence" value="ECO:0007669"/>
    <property type="project" value="InterPro"/>
</dbReference>
<sequence>MVMKQLTSLLVLITLLIAGCSTPSWNTHSQRSIASEHLSKFDGKEPIAKGVLELLNEEQNLHNKDLWGANAFASNIAPEYIPENNPKFPLPYYLVPAEDAKFLQADSLDKRVSKQLMMMVDGKKYFKLFVHPESEAHYEFMRGTYKYVSQDETEFTASPTSSYRSLVVWDHSDLKNKPFIAKVSLDKNVIGSIDRLVSENEVERSVANQKVFDRIGLEKLNEMNVKVFPESAGLVMGKELPGAPEKLGGQLIREIPDEVVNSKTKWLSFSALMSPNKKPKPLIMDVIKASGMDSFTFFEEYMIKSYMKMFENLSLKSGMNFEPHSQNLCFETTMDLKPTGKWVVRDFGGVWPDVFTMAKNNGPVDVYMENTNVKKYKLRGGRSNYISSYVFFYKRQVFDMMLSQVAMYDETMTQKKMAQLKAMIDTAFIKQINSYLGLNLKTVPNMNDYKVIEELVINETRMPEEMPKKPLAESANLKEFILKKQENEEWISMAKVKGKTEFFLTDHGVYEVQKGKVVGMAFFNAQEKEEYKKGTGFVLKLSTQIPVKPLNCWGLLKTFF</sequence>
<dbReference type="InterPro" id="IPR007310">
    <property type="entry name" value="Aerobactin_biosyn_IucA/IucC_N"/>
</dbReference>
<gene>
    <name evidence="4" type="ORF">C0V70_12200</name>
</gene>
<dbReference type="Proteomes" id="UP000235584">
    <property type="component" value="Chromosome"/>
</dbReference>
<dbReference type="PANTHER" id="PTHR34384:SF5">
    <property type="entry name" value="L-2,3-DIAMINOPROPANOATE--CITRATE LIGASE"/>
    <property type="match status" value="1"/>
</dbReference>
<accession>A0A2K9NTJ9</accession>
<dbReference type="AlphaFoldDB" id="A0A2K9NTJ9"/>
<comment type="similarity">
    <text evidence="1">Belongs to the IucA/IucC family.</text>
</comment>
<dbReference type="InterPro" id="IPR037455">
    <property type="entry name" value="LucA/IucC-like"/>
</dbReference>
<organism evidence="4 5">
    <name type="scientific">Bacteriovorax stolpii</name>
    <name type="common">Bdellovibrio stolpii</name>
    <dbReference type="NCBI Taxonomy" id="960"/>
    <lineage>
        <taxon>Bacteria</taxon>
        <taxon>Pseudomonadati</taxon>
        <taxon>Bdellovibrionota</taxon>
        <taxon>Bacteriovoracia</taxon>
        <taxon>Bacteriovoracales</taxon>
        <taxon>Bacteriovoracaceae</taxon>
        <taxon>Bacteriovorax</taxon>
    </lineage>
</organism>
<name>A0A2K9NTJ9_BACTC</name>
<keyword evidence="2" id="KW-0732">Signal</keyword>
<dbReference type="EMBL" id="CP025704">
    <property type="protein sequence ID" value="AUN98849.1"/>
    <property type="molecule type" value="Genomic_DNA"/>
</dbReference>
<dbReference type="Pfam" id="PF04183">
    <property type="entry name" value="IucA_IucC"/>
    <property type="match status" value="1"/>
</dbReference>
<reference evidence="4 5" key="1">
    <citation type="submission" date="2018-01" db="EMBL/GenBank/DDBJ databases">
        <title>Complete genome sequence of Bacteriovorax stolpii DSM12778.</title>
        <authorList>
            <person name="Tang B."/>
            <person name="Chang J."/>
        </authorList>
    </citation>
    <scope>NUCLEOTIDE SEQUENCE [LARGE SCALE GENOMIC DNA]</scope>
    <source>
        <strain evidence="4 5">DSM 12778</strain>
    </source>
</reference>
<dbReference type="Gene3D" id="1.10.510.40">
    <property type="match status" value="1"/>
</dbReference>
<evidence type="ECO:0000256" key="2">
    <source>
        <dbReference type="SAM" id="SignalP"/>
    </source>
</evidence>
<evidence type="ECO:0000313" key="4">
    <source>
        <dbReference type="EMBL" id="AUN98849.1"/>
    </source>
</evidence>
<feature type="domain" description="Aerobactin siderophore biosynthesis IucA/IucC N-terminal" evidence="3">
    <location>
        <begin position="78"/>
        <end position="273"/>
    </location>
</feature>
<keyword evidence="5" id="KW-1185">Reference proteome</keyword>
<evidence type="ECO:0000256" key="1">
    <source>
        <dbReference type="ARBA" id="ARBA00007832"/>
    </source>
</evidence>
<evidence type="ECO:0000313" key="5">
    <source>
        <dbReference type="Proteomes" id="UP000235584"/>
    </source>
</evidence>
<feature type="chain" id="PRO_5014972802" description="Aerobactin siderophore biosynthesis IucA/IucC N-terminal domain-containing protein" evidence="2">
    <location>
        <begin position="27"/>
        <end position="560"/>
    </location>
</feature>
<evidence type="ECO:0000259" key="3">
    <source>
        <dbReference type="Pfam" id="PF04183"/>
    </source>
</evidence>
<dbReference type="PANTHER" id="PTHR34384">
    <property type="entry name" value="L-2,3-DIAMINOPROPANOATE--CITRATE LIGASE"/>
    <property type="match status" value="1"/>
</dbReference>
<proteinExistence type="inferred from homology"/>
<dbReference type="PROSITE" id="PS51257">
    <property type="entry name" value="PROKAR_LIPOPROTEIN"/>
    <property type="match status" value="1"/>
</dbReference>
<dbReference type="KEGG" id="bsto:C0V70_12200"/>
<feature type="signal peptide" evidence="2">
    <location>
        <begin position="1"/>
        <end position="26"/>
    </location>
</feature>
<protein>
    <recommendedName>
        <fullName evidence="3">Aerobactin siderophore biosynthesis IucA/IucC N-terminal domain-containing protein</fullName>
    </recommendedName>
</protein>